<dbReference type="AlphaFoldDB" id="S9PEY6"/>
<protein>
    <recommendedName>
        <fullName evidence="4">Lipoprotein</fullName>
    </recommendedName>
</protein>
<keyword evidence="3" id="KW-1185">Reference proteome</keyword>
<dbReference type="PROSITE" id="PS51257">
    <property type="entry name" value="PROKAR_LIPOPROTEIN"/>
    <property type="match status" value="1"/>
</dbReference>
<gene>
    <name evidence="2" type="ORF">D187_001584</name>
</gene>
<evidence type="ECO:0000313" key="2">
    <source>
        <dbReference type="EMBL" id="EPX60932.1"/>
    </source>
</evidence>
<evidence type="ECO:0008006" key="4">
    <source>
        <dbReference type="Google" id="ProtNLM"/>
    </source>
</evidence>
<comment type="caution">
    <text evidence="2">The sequence shown here is derived from an EMBL/GenBank/DDBJ whole genome shotgun (WGS) entry which is preliminary data.</text>
</comment>
<dbReference type="RefSeq" id="WP_002622729.1">
    <property type="nucleotide sequence ID" value="NZ_ANAH02000011.1"/>
</dbReference>
<dbReference type="EMBL" id="ANAH02000011">
    <property type="protein sequence ID" value="EPX60932.1"/>
    <property type="molecule type" value="Genomic_DNA"/>
</dbReference>
<evidence type="ECO:0000313" key="3">
    <source>
        <dbReference type="Proteomes" id="UP000011682"/>
    </source>
</evidence>
<sequence length="110" mass="11964">MNRRIIIASLMAVVALSTGCGPLDEQNAPPSEQQKTEANVPSFKEAIQGVNGNGDCCKAWCNNGAAWLRIGNKEKTQGCAEWADDACRRRGYYLNDAVWGSCNESGVLWL</sequence>
<proteinExistence type="predicted"/>
<feature type="chain" id="PRO_5004554228" description="Lipoprotein" evidence="1">
    <location>
        <begin position="21"/>
        <end position="110"/>
    </location>
</feature>
<reference evidence="2" key="1">
    <citation type="submission" date="2013-05" db="EMBL/GenBank/DDBJ databases">
        <title>Genome assembly of Cystobacter fuscus DSM 2262.</title>
        <authorList>
            <person name="Sharma G."/>
            <person name="Khatri I."/>
            <person name="Kaur C."/>
            <person name="Mayilraj S."/>
            <person name="Subramanian S."/>
        </authorList>
    </citation>
    <scope>NUCLEOTIDE SEQUENCE [LARGE SCALE GENOMIC DNA]</scope>
    <source>
        <strain evidence="2">DSM 2262</strain>
    </source>
</reference>
<organism evidence="2 3">
    <name type="scientific">Cystobacter fuscus (strain ATCC 25194 / DSM 2262 / NBRC 100088 / M29)</name>
    <dbReference type="NCBI Taxonomy" id="1242864"/>
    <lineage>
        <taxon>Bacteria</taxon>
        <taxon>Pseudomonadati</taxon>
        <taxon>Myxococcota</taxon>
        <taxon>Myxococcia</taxon>
        <taxon>Myxococcales</taxon>
        <taxon>Cystobacterineae</taxon>
        <taxon>Archangiaceae</taxon>
        <taxon>Cystobacter</taxon>
    </lineage>
</organism>
<keyword evidence="1" id="KW-0732">Signal</keyword>
<dbReference type="Proteomes" id="UP000011682">
    <property type="component" value="Unassembled WGS sequence"/>
</dbReference>
<feature type="signal peptide" evidence="1">
    <location>
        <begin position="1"/>
        <end position="20"/>
    </location>
</feature>
<evidence type="ECO:0000256" key="1">
    <source>
        <dbReference type="SAM" id="SignalP"/>
    </source>
</evidence>
<accession>S9PEY6</accession>
<name>S9PEY6_CYSF2</name>